<evidence type="ECO:0000256" key="1">
    <source>
        <dbReference type="SAM" id="MobiDB-lite"/>
    </source>
</evidence>
<comment type="caution">
    <text evidence="2">The sequence shown here is derived from an EMBL/GenBank/DDBJ whole genome shotgun (WGS) entry which is preliminary data.</text>
</comment>
<evidence type="ECO:0000313" key="3">
    <source>
        <dbReference type="Proteomes" id="UP000235145"/>
    </source>
</evidence>
<reference evidence="2 3" key="1">
    <citation type="journal article" date="2017" name="Nat. Commun.">
        <title>Genome assembly with in vitro proximity ligation data and whole-genome triplication in lettuce.</title>
        <authorList>
            <person name="Reyes-Chin-Wo S."/>
            <person name="Wang Z."/>
            <person name="Yang X."/>
            <person name="Kozik A."/>
            <person name="Arikit S."/>
            <person name="Song C."/>
            <person name="Xia L."/>
            <person name="Froenicke L."/>
            <person name="Lavelle D.O."/>
            <person name="Truco M.J."/>
            <person name="Xia R."/>
            <person name="Zhu S."/>
            <person name="Xu C."/>
            <person name="Xu H."/>
            <person name="Xu X."/>
            <person name="Cox K."/>
            <person name="Korf I."/>
            <person name="Meyers B.C."/>
            <person name="Michelmore R.W."/>
        </authorList>
    </citation>
    <scope>NUCLEOTIDE SEQUENCE [LARGE SCALE GENOMIC DNA]</scope>
    <source>
        <strain evidence="3">cv. Salinas</strain>
        <tissue evidence="2">Seedlings</tissue>
    </source>
</reference>
<sequence>MERRMWNKRLGRAKLTTMLNSCVILHNMIIEEDRMTICTQFQGQNGNDNEENEDSNDEDDKDADDENAVSDDEEDEDENDNEF</sequence>
<gene>
    <name evidence="2" type="ORF">LSAT_V11C700357540</name>
</gene>
<feature type="region of interest" description="Disordered" evidence="1">
    <location>
        <begin position="41"/>
        <end position="83"/>
    </location>
</feature>
<feature type="compositionally biased region" description="Acidic residues" evidence="1">
    <location>
        <begin position="48"/>
        <end position="83"/>
    </location>
</feature>
<proteinExistence type="predicted"/>
<evidence type="ECO:0000313" key="2">
    <source>
        <dbReference type="EMBL" id="KAJ0194824.1"/>
    </source>
</evidence>
<dbReference type="InterPro" id="IPR006912">
    <property type="entry name" value="Harbinger_derived_prot"/>
</dbReference>
<dbReference type="Proteomes" id="UP000235145">
    <property type="component" value="Unassembled WGS sequence"/>
</dbReference>
<dbReference type="AlphaFoldDB" id="A0A9R1X1K7"/>
<dbReference type="Pfam" id="PF04827">
    <property type="entry name" value="Plant_tran"/>
    <property type="match status" value="1"/>
</dbReference>
<accession>A0A9R1X1K7</accession>
<dbReference type="EMBL" id="NBSK02000007">
    <property type="protein sequence ID" value="KAJ0194824.1"/>
    <property type="molecule type" value="Genomic_DNA"/>
</dbReference>
<name>A0A9R1X1K7_LACSA</name>
<organism evidence="2 3">
    <name type="scientific">Lactuca sativa</name>
    <name type="common">Garden lettuce</name>
    <dbReference type="NCBI Taxonomy" id="4236"/>
    <lineage>
        <taxon>Eukaryota</taxon>
        <taxon>Viridiplantae</taxon>
        <taxon>Streptophyta</taxon>
        <taxon>Embryophyta</taxon>
        <taxon>Tracheophyta</taxon>
        <taxon>Spermatophyta</taxon>
        <taxon>Magnoliopsida</taxon>
        <taxon>eudicotyledons</taxon>
        <taxon>Gunneridae</taxon>
        <taxon>Pentapetalae</taxon>
        <taxon>asterids</taxon>
        <taxon>campanulids</taxon>
        <taxon>Asterales</taxon>
        <taxon>Asteraceae</taxon>
        <taxon>Cichorioideae</taxon>
        <taxon>Cichorieae</taxon>
        <taxon>Lactucinae</taxon>
        <taxon>Lactuca</taxon>
    </lineage>
</organism>
<keyword evidence="3" id="KW-1185">Reference proteome</keyword>
<protein>
    <submittedName>
        <fullName evidence="2">Uncharacterized protein</fullName>
    </submittedName>
</protein>